<accession>A0AAN8F4D0</accession>
<proteinExistence type="predicted"/>
<evidence type="ECO:0000313" key="1">
    <source>
        <dbReference type="EMBL" id="KAK5967197.1"/>
    </source>
</evidence>
<dbReference type="Proteomes" id="UP001331761">
    <property type="component" value="Unassembled WGS sequence"/>
</dbReference>
<comment type="caution">
    <text evidence="1">The sequence shown here is derived from an EMBL/GenBank/DDBJ whole genome shotgun (WGS) entry which is preliminary data.</text>
</comment>
<dbReference type="AlphaFoldDB" id="A0AAN8F4D0"/>
<evidence type="ECO:0000313" key="2">
    <source>
        <dbReference type="Proteomes" id="UP001331761"/>
    </source>
</evidence>
<keyword evidence="2" id="KW-1185">Reference proteome</keyword>
<name>A0AAN8F4D0_TRICO</name>
<dbReference type="EMBL" id="WIXE01022738">
    <property type="protein sequence ID" value="KAK5967197.1"/>
    <property type="molecule type" value="Genomic_DNA"/>
</dbReference>
<organism evidence="1 2">
    <name type="scientific">Trichostrongylus colubriformis</name>
    <name type="common">Black scour worm</name>
    <dbReference type="NCBI Taxonomy" id="6319"/>
    <lineage>
        <taxon>Eukaryota</taxon>
        <taxon>Metazoa</taxon>
        <taxon>Ecdysozoa</taxon>
        <taxon>Nematoda</taxon>
        <taxon>Chromadorea</taxon>
        <taxon>Rhabditida</taxon>
        <taxon>Rhabditina</taxon>
        <taxon>Rhabditomorpha</taxon>
        <taxon>Strongyloidea</taxon>
        <taxon>Trichostrongylidae</taxon>
        <taxon>Trichostrongylus</taxon>
    </lineage>
</organism>
<protein>
    <submittedName>
        <fullName evidence="1">Uncharacterized protein</fullName>
    </submittedName>
</protein>
<reference evidence="1 2" key="1">
    <citation type="submission" date="2019-10" db="EMBL/GenBank/DDBJ databases">
        <title>Assembly and Annotation for the nematode Trichostrongylus colubriformis.</title>
        <authorList>
            <person name="Martin J."/>
        </authorList>
    </citation>
    <scope>NUCLEOTIDE SEQUENCE [LARGE SCALE GENOMIC DNA]</scope>
    <source>
        <strain evidence="1">G859</strain>
        <tissue evidence="1">Whole worm</tissue>
    </source>
</reference>
<gene>
    <name evidence="1" type="ORF">GCK32_000210</name>
</gene>
<sequence length="252" mass="28390">MVEAGIRPTLKRPLSFSDDSFEWDSVRDDTLGKDGWKALKVDCDDNVMVASNGLPVDWAPYGCERARKGKKPRQDQKASNLALKKTCADTFASLDDEDERDVAKQIVLSISKYSGSFAFESSDKDTYARLVPFSVDNPNTKMSVNDDWQLGKFDCNLESLFTKTVSTKVNSISFPQWKDAKRRERKHELVNVKRESNMEDMDIEDGTFSWAKFVDLVKPQFVTMEPKARFAAAKQLSDIIQGDLSAASESIC</sequence>